<accession>A0A4Z0ASU7</accession>
<organism evidence="1 2">
    <name type="scientific">Pseudomonas kairouanensis</name>
    <dbReference type="NCBI Taxonomy" id="2293832"/>
    <lineage>
        <taxon>Bacteria</taxon>
        <taxon>Pseudomonadati</taxon>
        <taxon>Pseudomonadota</taxon>
        <taxon>Gammaproteobacteria</taxon>
        <taxon>Pseudomonadales</taxon>
        <taxon>Pseudomonadaceae</taxon>
        <taxon>Pseudomonas</taxon>
    </lineage>
</organism>
<reference evidence="1 2" key="1">
    <citation type="journal article" date="2019" name="Syst. Appl. Microbiol.">
        <title>New species of pathogenic Pseudomonas isolated from citrus in Tunisia: Proposal of Pseudomonas kairouanensis sp. nov. and Pseudomonas nabeulensis sp. nov.</title>
        <authorList>
            <person name="Oueslati M."/>
            <person name="Mulet M."/>
            <person name="Gomila M."/>
            <person name="Berge O."/>
            <person name="Hajlaoui M.R."/>
            <person name="Lalucat J."/>
            <person name="Sadfi-Zouaoui N."/>
            <person name="Garcia-Valdes E."/>
        </authorList>
    </citation>
    <scope>NUCLEOTIDE SEQUENCE [LARGE SCALE GENOMIC DNA]</scope>
    <source>
        <strain evidence="1 2">KC12</strain>
    </source>
</reference>
<proteinExistence type="predicted"/>
<comment type="caution">
    <text evidence="1">The sequence shown here is derived from an EMBL/GenBank/DDBJ whole genome shotgun (WGS) entry which is preliminary data.</text>
</comment>
<evidence type="ECO:0000313" key="1">
    <source>
        <dbReference type="EMBL" id="TFY89892.1"/>
    </source>
</evidence>
<sequence>MWVVFKAWKAINSTASRLANSPYPKGFDMKTAAKILLVNKNGQPRTDVTLDEGVLHLNKGDQLHVLGQTSTVVRKDLVYKSNNQYELHVVYE</sequence>
<evidence type="ECO:0000313" key="2">
    <source>
        <dbReference type="Proteomes" id="UP000297391"/>
    </source>
</evidence>
<gene>
    <name evidence="1" type="ORF">DYL59_11195</name>
</gene>
<dbReference type="AlphaFoldDB" id="A0A4Z0ASU7"/>
<dbReference type="EMBL" id="QUZU01000010">
    <property type="protein sequence ID" value="TFY89892.1"/>
    <property type="molecule type" value="Genomic_DNA"/>
</dbReference>
<keyword evidence="2" id="KW-1185">Reference proteome</keyword>
<name>A0A4Z0ASU7_9PSED</name>
<dbReference type="Proteomes" id="UP000297391">
    <property type="component" value="Unassembled WGS sequence"/>
</dbReference>
<protein>
    <submittedName>
        <fullName evidence="1">Uncharacterized protein</fullName>
    </submittedName>
</protein>